<dbReference type="Proteomes" id="UP001434883">
    <property type="component" value="Unassembled WGS sequence"/>
</dbReference>
<protein>
    <submittedName>
        <fullName evidence="2">Uncharacterized protein</fullName>
    </submittedName>
</protein>
<sequence length="100" mass="11499">MNYLFQLDAKNVARIYMEEGEAGVYVMQLLVYNEESMAGQESNSLVTEPHRCASAPQKEYRHCPPQSTKEPDMQPQQKSNNHNILLESLCSLRTLLYYNA</sequence>
<accession>A0ABV0QM44</accession>
<evidence type="ECO:0000256" key="1">
    <source>
        <dbReference type="SAM" id="MobiDB-lite"/>
    </source>
</evidence>
<name>A0ABV0QM44_9TELE</name>
<keyword evidence="3" id="KW-1185">Reference proteome</keyword>
<organism evidence="2 3">
    <name type="scientific">Xenoophorus captivus</name>
    <dbReference type="NCBI Taxonomy" id="1517983"/>
    <lineage>
        <taxon>Eukaryota</taxon>
        <taxon>Metazoa</taxon>
        <taxon>Chordata</taxon>
        <taxon>Craniata</taxon>
        <taxon>Vertebrata</taxon>
        <taxon>Euteleostomi</taxon>
        <taxon>Actinopterygii</taxon>
        <taxon>Neopterygii</taxon>
        <taxon>Teleostei</taxon>
        <taxon>Neoteleostei</taxon>
        <taxon>Acanthomorphata</taxon>
        <taxon>Ovalentaria</taxon>
        <taxon>Atherinomorphae</taxon>
        <taxon>Cyprinodontiformes</taxon>
        <taxon>Goodeidae</taxon>
        <taxon>Xenoophorus</taxon>
    </lineage>
</organism>
<dbReference type="EMBL" id="JAHRIN010017173">
    <property type="protein sequence ID" value="MEQ2196907.1"/>
    <property type="molecule type" value="Genomic_DNA"/>
</dbReference>
<comment type="caution">
    <text evidence="2">The sequence shown here is derived from an EMBL/GenBank/DDBJ whole genome shotgun (WGS) entry which is preliminary data.</text>
</comment>
<evidence type="ECO:0000313" key="3">
    <source>
        <dbReference type="Proteomes" id="UP001434883"/>
    </source>
</evidence>
<gene>
    <name evidence="2" type="ORF">XENOCAPTIV_017668</name>
</gene>
<proteinExistence type="predicted"/>
<evidence type="ECO:0000313" key="2">
    <source>
        <dbReference type="EMBL" id="MEQ2196907.1"/>
    </source>
</evidence>
<reference evidence="2 3" key="1">
    <citation type="submission" date="2021-06" db="EMBL/GenBank/DDBJ databases">
        <authorList>
            <person name="Palmer J.M."/>
        </authorList>
    </citation>
    <scope>NUCLEOTIDE SEQUENCE [LARGE SCALE GENOMIC DNA]</scope>
    <source>
        <strain evidence="2 3">XC_2019</strain>
        <tissue evidence="2">Muscle</tissue>
    </source>
</reference>
<feature type="region of interest" description="Disordered" evidence="1">
    <location>
        <begin position="40"/>
        <end position="80"/>
    </location>
</feature>